<evidence type="ECO:0000313" key="2">
    <source>
        <dbReference type="EMBL" id="MCL6270870.1"/>
    </source>
</evidence>
<keyword evidence="3" id="KW-1185">Reference proteome</keyword>
<feature type="compositionally biased region" description="Gly residues" evidence="1">
    <location>
        <begin position="55"/>
        <end position="66"/>
    </location>
</feature>
<evidence type="ECO:0000256" key="1">
    <source>
        <dbReference type="SAM" id="MobiDB-lite"/>
    </source>
</evidence>
<gene>
    <name evidence="2" type="ORF">M3P05_13145</name>
</gene>
<dbReference type="Proteomes" id="UP001203338">
    <property type="component" value="Unassembled WGS sequence"/>
</dbReference>
<dbReference type="EMBL" id="JAMFLX010000017">
    <property type="protein sequence ID" value="MCL6270870.1"/>
    <property type="molecule type" value="Genomic_DNA"/>
</dbReference>
<organism evidence="2 3">
    <name type="scientific">Parendozoicomonas callyspongiae</name>
    <dbReference type="NCBI Taxonomy" id="2942213"/>
    <lineage>
        <taxon>Bacteria</taxon>
        <taxon>Pseudomonadati</taxon>
        <taxon>Pseudomonadota</taxon>
        <taxon>Gammaproteobacteria</taxon>
        <taxon>Oceanospirillales</taxon>
        <taxon>Endozoicomonadaceae</taxon>
        <taxon>Parendozoicomonas</taxon>
    </lineage>
</organism>
<protein>
    <submittedName>
        <fullName evidence="2">Uncharacterized protein</fullName>
    </submittedName>
</protein>
<accession>A0ABT0PHL9</accession>
<name>A0ABT0PHL9_9GAMM</name>
<proteinExistence type="predicted"/>
<comment type="caution">
    <text evidence="2">The sequence shown here is derived from an EMBL/GenBank/DDBJ whole genome shotgun (WGS) entry which is preliminary data.</text>
</comment>
<evidence type="ECO:0000313" key="3">
    <source>
        <dbReference type="Proteomes" id="UP001203338"/>
    </source>
</evidence>
<reference evidence="2 3" key="1">
    <citation type="submission" date="2022-05" db="EMBL/GenBank/DDBJ databases">
        <authorList>
            <person name="Park J.-S."/>
        </authorList>
    </citation>
    <scope>NUCLEOTIDE SEQUENCE [LARGE SCALE GENOMIC DNA]</scope>
    <source>
        <strain evidence="2 3">2012CJ34-2</strain>
    </source>
</reference>
<dbReference type="RefSeq" id="WP_249700172.1">
    <property type="nucleotide sequence ID" value="NZ_JAMFLX010000017.1"/>
</dbReference>
<feature type="region of interest" description="Disordered" evidence="1">
    <location>
        <begin position="38"/>
        <end position="66"/>
    </location>
</feature>
<sequence length="66" mass="7031">MSSDVNNGPYKLFPEDKNTDSCDLYSFLQFLRQEEGSMTVSEDETSTASALSLMGSGGSGAKGINN</sequence>